<reference evidence="2" key="1">
    <citation type="submission" date="2018-04" db="EMBL/GenBank/DDBJ databases">
        <title>Whole genome sequencing of Hypsizygus marmoreus.</title>
        <authorList>
            <person name="Choi I.-G."/>
            <person name="Min B."/>
            <person name="Kim J.-G."/>
            <person name="Kim S."/>
            <person name="Oh Y.-L."/>
            <person name="Kong W.-S."/>
            <person name="Park H."/>
            <person name="Jeong J."/>
            <person name="Song E.-S."/>
        </authorList>
    </citation>
    <scope>NUCLEOTIDE SEQUENCE [LARGE SCALE GENOMIC DNA]</scope>
    <source>
        <strain evidence="2">51987-8</strain>
    </source>
</reference>
<proteinExistence type="predicted"/>
<dbReference type="InParanoid" id="A0A369K5T4"/>
<feature type="region of interest" description="Disordered" evidence="1">
    <location>
        <begin position="157"/>
        <end position="203"/>
    </location>
</feature>
<keyword evidence="3" id="KW-1185">Reference proteome</keyword>
<evidence type="ECO:0000313" key="2">
    <source>
        <dbReference type="EMBL" id="RDB28147.1"/>
    </source>
</evidence>
<dbReference type="Proteomes" id="UP000076154">
    <property type="component" value="Unassembled WGS sequence"/>
</dbReference>
<evidence type="ECO:0000313" key="3">
    <source>
        <dbReference type="Proteomes" id="UP000076154"/>
    </source>
</evidence>
<comment type="caution">
    <text evidence="2">The sequence shown here is derived from an EMBL/GenBank/DDBJ whole genome shotgun (WGS) entry which is preliminary data.</text>
</comment>
<dbReference type="AlphaFoldDB" id="A0A369K5T4"/>
<dbReference type="EMBL" id="LUEZ02000012">
    <property type="protein sequence ID" value="RDB28147.1"/>
    <property type="molecule type" value="Genomic_DNA"/>
</dbReference>
<feature type="region of interest" description="Disordered" evidence="1">
    <location>
        <begin position="97"/>
        <end position="120"/>
    </location>
</feature>
<accession>A0A369K5T4</accession>
<organism evidence="2 3">
    <name type="scientific">Hypsizygus marmoreus</name>
    <name type="common">White beech mushroom</name>
    <name type="synonym">Agaricus marmoreus</name>
    <dbReference type="NCBI Taxonomy" id="39966"/>
    <lineage>
        <taxon>Eukaryota</taxon>
        <taxon>Fungi</taxon>
        <taxon>Dikarya</taxon>
        <taxon>Basidiomycota</taxon>
        <taxon>Agaricomycotina</taxon>
        <taxon>Agaricomycetes</taxon>
        <taxon>Agaricomycetidae</taxon>
        <taxon>Agaricales</taxon>
        <taxon>Tricholomatineae</taxon>
        <taxon>Lyophyllaceae</taxon>
        <taxon>Hypsizygus</taxon>
    </lineage>
</organism>
<protein>
    <submittedName>
        <fullName evidence="2">Uncharacterized protein</fullName>
    </submittedName>
</protein>
<feature type="compositionally biased region" description="Polar residues" evidence="1">
    <location>
        <begin position="176"/>
        <end position="193"/>
    </location>
</feature>
<sequence length="203" mass="22382">MSRWTQFEEDAFRLPEGMKRIAYDADTKMYTFRDRLGALYQGPPGEDYGILTPVAKTGVNSRPGAFESDKPPRKSLTVNPDAAPSSFHDILPANLITSPSSSIDGKSPPSPILPGSPKEGDRLHHHVQFKDAVRKVAMPKMQGMVHNLRRSITSVRRKPTTTEERENLLHGGAANLNRSASVATTHSGVSNETPVLDNPRRHH</sequence>
<name>A0A369K5T4_HYPMA</name>
<dbReference type="OrthoDB" id="2107166at2759"/>
<evidence type="ECO:0000256" key="1">
    <source>
        <dbReference type="SAM" id="MobiDB-lite"/>
    </source>
</evidence>
<gene>
    <name evidence="2" type="ORF">Hypma_001391</name>
</gene>